<dbReference type="Proteomes" id="UP000486351">
    <property type="component" value="Unassembled WGS sequence"/>
</dbReference>
<evidence type="ECO:0000313" key="12">
    <source>
        <dbReference type="Proteomes" id="UP000433483"/>
    </source>
</evidence>
<evidence type="ECO:0000313" key="15">
    <source>
        <dbReference type="Proteomes" id="UP000460718"/>
    </source>
</evidence>
<dbReference type="Proteomes" id="UP000460718">
    <property type="component" value="Unassembled WGS sequence"/>
</dbReference>
<dbReference type="EMBL" id="QXGB01001033">
    <property type="protein sequence ID" value="KAE9198528.1"/>
    <property type="molecule type" value="Genomic_DNA"/>
</dbReference>
<evidence type="ECO:0000313" key="4">
    <source>
        <dbReference type="EMBL" id="KAE8965927.1"/>
    </source>
</evidence>
<dbReference type="EMBL" id="QXGD01004105">
    <property type="protein sequence ID" value="KAE9172466.1"/>
    <property type="molecule type" value="Genomic_DNA"/>
</dbReference>
<dbReference type="EMBL" id="QXFW01004386">
    <property type="protein sequence ID" value="KAE8965927.1"/>
    <property type="molecule type" value="Genomic_DNA"/>
</dbReference>
<keyword evidence="12" id="KW-1185">Reference proteome</keyword>
<dbReference type="InterPro" id="IPR052436">
    <property type="entry name" value="LTO1_adapter"/>
</dbReference>
<sequence>MTKRQRMVPVHAALVSPPLQMLPAVIDCRPAWVEIEELAMDIADAFDAISGYEETLVAQGEAMGMERGRELGIEEGRELGVMKGAEIGSELGFYQGCYLVWNHMLQSEELKCKLPVRAAKSVASFGALLEAFELKNLVDEDMVQELLRIQAKFKVITAITGLRESLVYSEEEIKAHKDMSF</sequence>
<dbReference type="Proteomes" id="UP000429523">
    <property type="component" value="Unassembled WGS sequence"/>
</dbReference>
<dbReference type="Proteomes" id="UP000476176">
    <property type="component" value="Unassembled WGS sequence"/>
</dbReference>
<dbReference type="Proteomes" id="UP000433483">
    <property type="component" value="Unassembled WGS sequence"/>
</dbReference>
<evidence type="ECO:0000313" key="11">
    <source>
        <dbReference type="Proteomes" id="UP000429523"/>
    </source>
</evidence>
<evidence type="ECO:0000313" key="6">
    <source>
        <dbReference type="EMBL" id="KAE9087672.1"/>
    </source>
</evidence>
<evidence type="ECO:0000313" key="18">
    <source>
        <dbReference type="Proteomes" id="UP000488956"/>
    </source>
</evidence>
<dbReference type="PANTHER" id="PTHR28532:SF1">
    <property type="entry name" value="ORAL CANCER OVEREXPRESSED 1"/>
    <property type="match status" value="1"/>
</dbReference>
<protein>
    <recommendedName>
        <fullName evidence="2">Essential protein Yae1 N-terminal domain-containing protein</fullName>
    </recommendedName>
</protein>
<name>A0A6A3DLA3_9STRA</name>
<organism evidence="3 11">
    <name type="scientific">Phytophthora fragariae</name>
    <dbReference type="NCBI Taxonomy" id="53985"/>
    <lineage>
        <taxon>Eukaryota</taxon>
        <taxon>Sar</taxon>
        <taxon>Stramenopiles</taxon>
        <taxon>Oomycota</taxon>
        <taxon>Peronosporomycetes</taxon>
        <taxon>Peronosporales</taxon>
        <taxon>Peronosporaceae</taxon>
        <taxon>Phytophthora</taxon>
    </lineage>
</organism>
<evidence type="ECO:0000313" key="17">
    <source>
        <dbReference type="Proteomes" id="UP000486351"/>
    </source>
</evidence>
<dbReference type="OrthoDB" id="48036at2759"/>
<evidence type="ECO:0000313" key="13">
    <source>
        <dbReference type="Proteomes" id="UP000440367"/>
    </source>
</evidence>
<evidence type="ECO:0000313" key="14">
    <source>
        <dbReference type="Proteomes" id="UP000441208"/>
    </source>
</evidence>
<dbReference type="EMBL" id="QXFZ01001609">
    <property type="protein sequence ID" value="KAE9087672.1"/>
    <property type="molecule type" value="Genomic_DNA"/>
</dbReference>
<proteinExistence type="inferred from homology"/>
<dbReference type="EMBL" id="QXFY01004334">
    <property type="protein sequence ID" value="KAE9278170.1"/>
    <property type="molecule type" value="Genomic_DNA"/>
</dbReference>
<dbReference type="Proteomes" id="UP000441208">
    <property type="component" value="Unassembled WGS sequence"/>
</dbReference>
<evidence type="ECO:0000313" key="16">
    <source>
        <dbReference type="Proteomes" id="UP000476176"/>
    </source>
</evidence>
<evidence type="ECO:0000313" key="3">
    <source>
        <dbReference type="EMBL" id="KAE8920517.1"/>
    </source>
</evidence>
<comment type="caution">
    <text evidence="3">The sequence shown here is derived from an EMBL/GenBank/DDBJ whole genome shotgun (WGS) entry which is preliminary data.</text>
</comment>
<dbReference type="PANTHER" id="PTHR28532">
    <property type="entry name" value="GEO13458P1"/>
    <property type="match status" value="1"/>
</dbReference>
<dbReference type="Proteomes" id="UP000488956">
    <property type="component" value="Unassembled WGS sequence"/>
</dbReference>
<dbReference type="EMBL" id="QXGF01003969">
    <property type="protein sequence ID" value="KAE8920517.1"/>
    <property type="molecule type" value="Genomic_DNA"/>
</dbReference>
<feature type="domain" description="Essential protein Yae1 N-terminal" evidence="2">
    <location>
        <begin position="64"/>
        <end position="97"/>
    </location>
</feature>
<dbReference type="EMBL" id="QXGC01004400">
    <property type="protein sequence ID" value="KAE9169586.1"/>
    <property type="molecule type" value="Genomic_DNA"/>
</dbReference>
<reference evidence="11 12" key="1">
    <citation type="submission" date="2018-08" db="EMBL/GenBank/DDBJ databases">
        <title>Genomic investigation of the strawberry pathogen Phytophthora fragariae indicates pathogenicity is determined by transcriptional variation in three key races.</title>
        <authorList>
            <person name="Adams T.M."/>
            <person name="Armitage A.D."/>
            <person name="Sobczyk M.K."/>
            <person name="Bates H.J."/>
            <person name="Dunwell J.M."/>
            <person name="Nellist C.F."/>
            <person name="Harrison R.J."/>
        </authorList>
    </citation>
    <scope>NUCLEOTIDE SEQUENCE [LARGE SCALE GENOMIC DNA]</scope>
    <source>
        <strain evidence="8 13">BC-1</strain>
        <strain evidence="7 16">BC-23</strain>
        <strain evidence="9 12">NOV-27</strain>
        <strain evidence="6 14">NOV-71</strain>
        <strain evidence="10 17">NOV-77</strain>
        <strain evidence="3 11">NOV-9</strain>
        <strain evidence="5 18">ONT-3</strain>
        <strain evidence="4 15">SCRP245</strain>
    </source>
</reference>
<evidence type="ECO:0000313" key="7">
    <source>
        <dbReference type="EMBL" id="KAE9169586.1"/>
    </source>
</evidence>
<evidence type="ECO:0000259" key="2">
    <source>
        <dbReference type="Pfam" id="PF09811"/>
    </source>
</evidence>
<evidence type="ECO:0000313" key="5">
    <source>
        <dbReference type="EMBL" id="KAE9064796.1"/>
    </source>
</evidence>
<dbReference type="InterPro" id="IPR019191">
    <property type="entry name" value="Essential_protein_Yae1_N"/>
</dbReference>
<evidence type="ECO:0000313" key="8">
    <source>
        <dbReference type="EMBL" id="KAE9172466.1"/>
    </source>
</evidence>
<dbReference type="Proteomes" id="UP000440367">
    <property type="component" value="Unassembled WGS sequence"/>
</dbReference>
<comment type="similarity">
    <text evidence="1">Belongs to the LTO1 family.</text>
</comment>
<evidence type="ECO:0000313" key="9">
    <source>
        <dbReference type="EMBL" id="KAE9198528.1"/>
    </source>
</evidence>
<evidence type="ECO:0000313" key="10">
    <source>
        <dbReference type="EMBL" id="KAE9278170.1"/>
    </source>
</evidence>
<dbReference type="Pfam" id="PF09811">
    <property type="entry name" value="Yae1_N"/>
    <property type="match status" value="1"/>
</dbReference>
<gene>
    <name evidence="8" type="ORF">PF002_g29558</name>
    <name evidence="7" type="ORF">PF004_g28139</name>
    <name evidence="9" type="ORF">PF005_g16102</name>
    <name evidence="6" type="ORF">PF007_g20282</name>
    <name evidence="10" type="ORF">PF008_g28677</name>
    <name evidence="3" type="ORF">PF009_g29188</name>
    <name evidence="5" type="ORF">PF010_g28472</name>
    <name evidence="4" type="ORF">PF011_g28115</name>
</gene>
<dbReference type="AlphaFoldDB" id="A0A6A3DLA3"/>
<dbReference type="EMBL" id="QXFX01004255">
    <property type="protein sequence ID" value="KAE9064796.1"/>
    <property type="molecule type" value="Genomic_DNA"/>
</dbReference>
<accession>A0A6A3DLA3</accession>
<evidence type="ECO:0000256" key="1">
    <source>
        <dbReference type="ARBA" id="ARBA00038090"/>
    </source>
</evidence>